<organism evidence="2 3">
    <name type="scientific">Riccia sorocarpa</name>
    <dbReference type="NCBI Taxonomy" id="122646"/>
    <lineage>
        <taxon>Eukaryota</taxon>
        <taxon>Viridiplantae</taxon>
        <taxon>Streptophyta</taxon>
        <taxon>Embryophyta</taxon>
        <taxon>Marchantiophyta</taxon>
        <taxon>Marchantiopsida</taxon>
        <taxon>Marchantiidae</taxon>
        <taxon>Marchantiales</taxon>
        <taxon>Ricciaceae</taxon>
        <taxon>Riccia</taxon>
    </lineage>
</organism>
<dbReference type="PANTHER" id="PTHR35124:SF4">
    <property type="entry name" value="CALCINEURIN-LIKE PHOSPHOESTERASE DOMAIN-CONTAINING PROTEIN"/>
    <property type="match status" value="1"/>
</dbReference>
<dbReference type="PANTHER" id="PTHR35124">
    <property type="entry name" value="CYTOCHROME P450 FAMILY PROTEIN"/>
    <property type="match status" value="1"/>
</dbReference>
<dbReference type="AlphaFoldDB" id="A0ABD3H1A5"/>
<protein>
    <submittedName>
        <fullName evidence="2">Uncharacterized protein</fullName>
    </submittedName>
</protein>
<evidence type="ECO:0000313" key="2">
    <source>
        <dbReference type="EMBL" id="KAL3684344.1"/>
    </source>
</evidence>
<reference evidence="2 3" key="1">
    <citation type="submission" date="2024-09" db="EMBL/GenBank/DDBJ databases">
        <title>Chromosome-scale assembly of Riccia sorocarpa.</title>
        <authorList>
            <person name="Paukszto L."/>
        </authorList>
    </citation>
    <scope>NUCLEOTIDE SEQUENCE [LARGE SCALE GENOMIC DNA]</scope>
    <source>
        <strain evidence="2">LP-2024</strain>
        <tissue evidence="2">Aerial parts of the thallus</tissue>
    </source>
</reference>
<sequence>MSSAAAAEETSKKSGRSGQRRGELARDGTQMNSTRARPGRSELSDQFTPSVCHILSLFVSVTMFTSSVILIQSFKSNQAMCFFPRYTSNSISADNNNLHSIPYKFPIDKDFSQPNDKAWLVKQSIENGTKSCHNMRTRRANLFGLNLPTRTAEGENLRLQTDQDHQLLLVSYTEDGDRRCNGGDFYETDLSGPSWKSRPPVKDMGDGSYLINLNINSQMAGLYVFKVVLLFDNLHGLDLNPEPWLLDNEMIHLKIQFTNSLNSSINSDLQLCSRADFKHRFWQGRWTRTKANESCSADDEGRYKCLDPLENCDAPWCEGPLGRLESNGWVYSAFCAFRIFTENEAWSCLDGKWLFFWGDSNHQDTIRNLLNFILGRNEYSMGRTFESSFSNPQNISQVLKITSHFNGHYQDSENFLGLASLRNEDYRKRLESHFLPSSPSIPDAIILNSGLHDGSFWVNLTEYVAGAEMTTMFWASLWRNSRSETKWRPKILHRMTVAPAGAHRNQPANPHKMEVYNTVLNEMLVFEFGSDVLMTVDEYDMTFPWHFDNQCSDGGHYGRPPSRNSWVGAENGHQYFIDLMLAHVLLNALCPL</sequence>
<proteinExistence type="predicted"/>
<accession>A0ABD3H1A5</accession>
<dbReference type="EMBL" id="JBJQOH010000006">
    <property type="protein sequence ID" value="KAL3684344.1"/>
    <property type="molecule type" value="Genomic_DNA"/>
</dbReference>
<comment type="caution">
    <text evidence="2">The sequence shown here is derived from an EMBL/GenBank/DDBJ whole genome shotgun (WGS) entry which is preliminary data.</text>
</comment>
<keyword evidence="3" id="KW-1185">Reference proteome</keyword>
<name>A0ABD3H1A5_9MARC</name>
<dbReference type="Proteomes" id="UP001633002">
    <property type="component" value="Unassembled WGS sequence"/>
</dbReference>
<feature type="region of interest" description="Disordered" evidence="1">
    <location>
        <begin position="1"/>
        <end position="44"/>
    </location>
</feature>
<evidence type="ECO:0000256" key="1">
    <source>
        <dbReference type="SAM" id="MobiDB-lite"/>
    </source>
</evidence>
<gene>
    <name evidence="2" type="ORF">R1sor_002366</name>
</gene>
<evidence type="ECO:0000313" key="3">
    <source>
        <dbReference type="Proteomes" id="UP001633002"/>
    </source>
</evidence>